<dbReference type="STRING" id="340177.Cag_0550"/>
<evidence type="ECO:0000256" key="4">
    <source>
        <dbReference type="ARBA" id="ARBA00022692"/>
    </source>
</evidence>
<keyword evidence="7" id="KW-0653">Protein transport</keyword>
<dbReference type="Pfam" id="PF02472">
    <property type="entry name" value="ExbD"/>
    <property type="match status" value="1"/>
</dbReference>
<keyword evidence="7" id="KW-0813">Transport</keyword>
<evidence type="ECO:0000313" key="8">
    <source>
        <dbReference type="EMBL" id="ABB27823.1"/>
    </source>
</evidence>
<dbReference type="GO" id="GO:0005886">
    <property type="term" value="C:plasma membrane"/>
    <property type="evidence" value="ECO:0007669"/>
    <property type="project" value="UniProtKB-SubCell"/>
</dbReference>
<keyword evidence="5" id="KW-1133">Transmembrane helix</keyword>
<dbReference type="GO" id="GO:0015031">
    <property type="term" value="P:protein transport"/>
    <property type="evidence" value="ECO:0007669"/>
    <property type="project" value="UniProtKB-KW"/>
</dbReference>
<dbReference type="OrthoDB" id="9793581at2"/>
<evidence type="ECO:0000256" key="7">
    <source>
        <dbReference type="RuleBase" id="RU003879"/>
    </source>
</evidence>
<evidence type="ECO:0000256" key="2">
    <source>
        <dbReference type="ARBA" id="ARBA00005811"/>
    </source>
</evidence>
<name>Q3AT52_CHLCH</name>
<proteinExistence type="inferred from homology"/>
<dbReference type="AlphaFoldDB" id="Q3AT52"/>
<dbReference type="HOGENOM" id="CLU_117507_0_0_10"/>
<comment type="subcellular location">
    <subcellularLocation>
        <location evidence="1">Cell membrane</location>
        <topology evidence="1">Single-pass membrane protein</topology>
    </subcellularLocation>
    <subcellularLocation>
        <location evidence="7">Cell membrane</location>
        <topology evidence="7">Single-pass type II membrane protein</topology>
    </subcellularLocation>
</comment>
<keyword evidence="6" id="KW-0472">Membrane</keyword>
<dbReference type="KEGG" id="cch:Cag_0550"/>
<keyword evidence="4 7" id="KW-0812">Transmembrane</keyword>
<organism evidence="8">
    <name type="scientific">Chlorobium chlorochromatii (strain CaD3)</name>
    <dbReference type="NCBI Taxonomy" id="340177"/>
    <lineage>
        <taxon>Bacteria</taxon>
        <taxon>Pseudomonadati</taxon>
        <taxon>Chlorobiota</taxon>
        <taxon>Chlorobiia</taxon>
        <taxon>Chlorobiales</taxon>
        <taxon>Chlorobiaceae</taxon>
        <taxon>Chlorobium/Pelodictyon group</taxon>
        <taxon>Chlorobium</taxon>
    </lineage>
</organism>
<protein>
    <submittedName>
        <fullName evidence="8">Outer membrane transport energization protein ExbD</fullName>
    </submittedName>
</protein>
<gene>
    <name evidence="8" type="ordered locus">Cag_0550</name>
</gene>
<dbReference type="eggNOG" id="COG0848">
    <property type="taxonomic scope" value="Bacteria"/>
</dbReference>
<dbReference type="Gene3D" id="3.30.420.270">
    <property type="match status" value="1"/>
</dbReference>
<evidence type="ECO:0000256" key="6">
    <source>
        <dbReference type="ARBA" id="ARBA00023136"/>
    </source>
</evidence>
<reference evidence="8" key="1">
    <citation type="submission" date="2005-08" db="EMBL/GenBank/DDBJ databases">
        <title>Complete sequence of Chlorobium chlorochromatii CaD3.</title>
        <authorList>
            <person name="Copeland A."/>
            <person name="Lucas S."/>
            <person name="Lapidus A."/>
            <person name="Barry K."/>
            <person name="Detter J.C."/>
            <person name="Glavina T."/>
            <person name="Hammon N."/>
            <person name="Israni S."/>
            <person name="Pitluck S."/>
            <person name="Bryant D."/>
            <person name="Schmutz J."/>
            <person name="Larimer F."/>
            <person name="Land M."/>
            <person name="Kyrpides N."/>
            <person name="Ivanova N."/>
            <person name="Richardson P."/>
        </authorList>
    </citation>
    <scope>NUCLEOTIDE SEQUENCE [LARGE SCALE GENOMIC DNA]</scope>
    <source>
        <strain evidence="8">CaD3</strain>
    </source>
</reference>
<dbReference type="PANTHER" id="PTHR30558:SF3">
    <property type="entry name" value="BIOPOLYMER TRANSPORT PROTEIN EXBD-RELATED"/>
    <property type="match status" value="1"/>
</dbReference>
<comment type="similarity">
    <text evidence="2 7">Belongs to the ExbD/TolR family.</text>
</comment>
<sequence length="177" mass="19732">MARHKSQRKGIRLDMTPMVDVAFLLLTFFMLAARFRPPETLSVTPPASHSTQSLPDADLLTITVSRNHALYLSLSSKRDREALFNRTIRPRLQARSVSHSAIADSLRHFRISEQMPLQANELGQLIAHAKAANPELQAVIRADGEAALAPVNEIMQAFRRAGITTFHLVTMPSKEAR</sequence>
<keyword evidence="3" id="KW-1003">Cell membrane</keyword>
<evidence type="ECO:0000256" key="5">
    <source>
        <dbReference type="ARBA" id="ARBA00022989"/>
    </source>
</evidence>
<dbReference type="PANTHER" id="PTHR30558">
    <property type="entry name" value="EXBD MEMBRANE COMPONENT OF PMF-DRIVEN MACROMOLECULE IMPORT SYSTEM"/>
    <property type="match status" value="1"/>
</dbReference>
<dbReference type="EMBL" id="CP000108">
    <property type="protein sequence ID" value="ABB27823.1"/>
    <property type="molecule type" value="Genomic_DNA"/>
</dbReference>
<evidence type="ECO:0000256" key="3">
    <source>
        <dbReference type="ARBA" id="ARBA00022475"/>
    </source>
</evidence>
<dbReference type="InterPro" id="IPR003400">
    <property type="entry name" value="ExbD"/>
</dbReference>
<evidence type="ECO:0000256" key="1">
    <source>
        <dbReference type="ARBA" id="ARBA00004162"/>
    </source>
</evidence>
<accession>Q3AT52</accession>
<dbReference type="GO" id="GO:0022857">
    <property type="term" value="F:transmembrane transporter activity"/>
    <property type="evidence" value="ECO:0007669"/>
    <property type="project" value="InterPro"/>
</dbReference>